<dbReference type="EMBL" id="UHIA01000003">
    <property type="protein sequence ID" value="SUO92356.1"/>
    <property type="molecule type" value="Genomic_DNA"/>
</dbReference>
<sequence length="199" mass="22000">MKKTLLSLSLALSAFAHAADLDNKPDVTQFDVAGVRLGMSVEEAQAALAAKYPNGEMGKLETGGSPFDYKTKIAKNLRLKDGKQSINVYFSTDTLNGKRDSIVVSRIMYSLPRTDENLAALQAAAKEKYGEPTLGGSDSNYWRWCQEPEKVFAYECSSHKKPTLTLASMMDTHLDLQNPEYKQAERDALEAEKNTKPSI</sequence>
<gene>
    <name evidence="2" type="ORF">NCTC10717_00508</name>
</gene>
<accession>A0A380MMZ4</accession>
<feature type="chain" id="PRO_5017012151" evidence="1">
    <location>
        <begin position="19"/>
        <end position="199"/>
    </location>
</feature>
<feature type="signal peptide" evidence="1">
    <location>
        <begin position="1"/>
        <end position="18"/>
    </location>
</feature>
<dbReference type="AlphaFoldDB" id="A0A380MMZ4"/>
<proteinExistence type="predicted"/>
<dbReference type="OrthoDB" id="6057551at2"/>
<dbReference type="Proteomes" id="UP000254575">
    <property type="component" value="Unassembled WGS sequence"/>
</dbReference>
<evidence type="ECO:0000313" key="3">
    <source>
        <dbReference type="Proteomes" id="UP000254575"/>
    </source>
</evidence>
<reference evidence="2 3" key="1">
    <citation type="submission" date="2018-06" db="EMBL/GenBank/DDBJ databases">
        <authorList>
            <consortium name="Pathogen Informatics"/>
            <person name="Doyle S."/>
        </authorList>
    </citation>
    <scope>NUCLEOTIDE SEQUENCE [LARGE SCALE GENOMIC DNA]</scope>
    <source>
        <strain evidence="2 3">NCTC10717</strain>
    </source>
</reference>
<organism evidence="2 3">
    <name type="scientific">Suttonella indologenes</name>
    <dbReference type="NCBI Taxonomy" id="13276"/>
    <lineage>
        <taxon>Bacteria</taxon>
        <taxon>Pseudomonadati</taxon>
        <taxon>Pseudomonadota</taxon>
        <taxon>Gammaproteobacteria</taxon>
        <taxon>Cardiobacteriales</taxon>
        <taxon>Cardiobacteriaceae</taxon>
        <taxon>Suttonella</taxon>
    </lineage>
</organism>
<dbReference type="RefSeq" id="WP_115217799.1">
    <property type="nucleotide sequence ID" value="NZ_UHIA01000003.1"/>
</dbReference>
<keyword evidence="3" id="KW-1185">Reference proteome</keyword>
<evidence type="ECO:0000256" key="1">
    <source>
        <dbReference type="SAM" id="SignalP"/>
    </source>
</evidence>
<evidence type="ECO:0000313" key="2">
    <source>
        <dbReference type="EMBL" id="SUO92356.1"/>
    </source>
</evidence>
<name>A0A380MMZ4_9GAMM</name>
<keyword evidence="1" id="KW-0732">Signal</keyword>
<protein>
    <submittedName>
        <fullName evidence="2">Uncharacterized protein</fullName>
    </submittedName>
</protein>